<dbReference type="InterPro" id="IPR003096">
    <property type="entry name" value="SM22_calponin"/>
</dbReference>
<dbReference type="PRINTS" id="PR00109">
    <property type="entry name" value="TYRKINASE"/>
</dbReference>
<dbReference type="Proteomes" id="UP000789572">
    <property type="component" value="Unassembled WGS sequence"/>
</dbReference>
<reference evidence="13" key="1">
    <citation type="submission" date="2021-06" db="EMBL/GenBank/DDBJ databases">
        <authorList>
            <person name="Kallberg Y."/>
            <person name="Tangrot J."/>
            <person name="Rosling A."/>
        </authorList>
    </citation>
    <scope>NUCLEOTIDE SEQUENCE</scope>
    <source>
        <strain evidence="13">IA702</strain>
    </source>
</reference>
<feature type="region of interest" description="Disordered" evidence="9">
    <location>
        <begin position="1"/>
        <end position="25"/>
    </location>
</feature>
<evidence type="ECO:0000313" key="13">
    <source>
        <dbReference type="EMBL" id="CAG8465597.1"/>
    </source>
</evidence>
<comment type="caution">
    <text evidence="13">The sequence shown here is derived from an EMBL/GenBank/DDBJ whole genome shotgun (WGS) entry which is preliminary data.</text>
</comment>
<feature type="domain" description="Phorbol-ester/DAG-type" evidence="12">
    <location>
        <begin position="776"/>
        <end position="823"/>
    </location>
</feature>
<evidence type="ECO:0000256" key="9">
    <source>
        <dbReference type="SAM" id="MobiDB-lite"/>
    </source>
</evidence>
<dbReference type="PROSITE" id="PS50011">
    <property type="entry name" value="PROTEIN_KINASE_DOM"/>
    <property type="match status" value="1"/>
</dbReference>
<dbReference type="FunFam" id="3.30.200.20:FF:000042">
    <property type="entry name" value="Aurora kinase A"/>
    <property type="match status" value="1"/>
</dbReference>
<evidence type="ECO:0000259" key="12">
    <source>
        <dbReference type="PROSITE" id="PS50081"/>
    </source>
</evidence>
<dbReference type="OrthoDB" id="8693905at2759"/>
<dbReference type="GO" id="GO:0004709">
    <property type="term" value="F:MAP kinase kinase kinase activity"/>
    <property type="evidence" value="ECO:0007669"/>
    <property type="project" value="TreeGrafter"/>
</dbReference>
<evidence type="ECO:0000256" key="5">
    <source>
        <dbReference type="ARBA" id="ARBA00022777"/>
    </source>
</evidence>
<evidence type="ECO:0000256" key="3">
    <source>
        <dbReference type="ARBA" id="ARBA00022723"/>
    </source>
</evidence>
<dbReference type="InterPro" id="IPR001245">
    <property type="entry name" value="Ser-Thr/Tyr_kinase_cat_dom"/>
</dbReference>
<keyword evidence="6" id="KW-0862">Zinc</keyword>
<keyword evidence="1" id="KW-0723">Serine/threonine-protein kinase</keyword>
<evidence type="ECO:0000256" key="1">
    <source>
        <dbReference type="ARBA" id="ARBA00022527"/>
    </source>
</evidence>
<dbReference type="EMBL" id="CAJVPJ010000046">
    <property type="protein sequence ID" value="CAG8465597.1"/>
    <property type="molecule type" value="Genomic_DNA"/>
</dbReference>
<dbReference type="Gene3D" id="1.10.418.10">
    <property type="entry name" value="Calponin-like domain"/>
    <property type="match status" value="1"/>
</dbReference>
<sequence length="992" mass="110678">MTSEIAIPSPTPARLNAQQHRARKPSFSVSKTDLLLETLREEQVSSSQRAAREFIEQTLDIKLLGSNLHESLKDGVVLCSLMNRLKPNSIPQISRKNLPFVKMENIHNFLNAARQFGLHNSDLFETVDLFEGKDMERVVATILALARIAAGKYTCRRSDVSIEKHNTKEQGRFKENTEQPNKIENQLPSSHGAIPNSEISRRARGDSRRLTQPPTDGDQVIIDAVKKSRRHSLADTKFRMERTLNERSIAERTIAETEWTLPPTHRQNSVTNGQLERNSSAPELFSMDENVASEETNLQKKRPSLRKVVTMGQLFTKVNENDQDESEFIDNQIPPLPSSASIEKSENDIGLKISRRSSHIKTHVRYKSDRTAEISFNKNDRIMAFPEVRPRRESLVGTSLLTTDIRDREKLVLMEDGQIVAQYQLGNCIGKGQFGAVYRALHLGTGQMVAVKRIKLDGRKDEEIQQLMQEVELLKSLSHPSVVKYEAYIMTEDYINIILEYAENGSLLNTLKSFGNFPEKLVASYVVKILEGLSYLHNKHVVHCDLKAANILTTKNGNVKLSDFGVSLNLKMMEKVNTDVAGTPNWMAPEVIELKGASTASDIWSLGCTIIELLTGKPPYADLMAMTTLFRIVEDECPPIPSTISEELDDFLRLCFRKNSAARPTANELFKHPWILNNWSMRELRPQDSLPFIRRITSENNIPDMSSLTNSATTTPNNPLDENGIDTDPRISYYNPVLFAASPPISPVGSPITTPHLAFAPPQPQTKMYVATPLIPHRFVKNSFSKPVECRICHHTVKSKVVMCEECNMVCHSKCQGEAPFPCSLPNRKIMYTSLGVIDDSLPSRVNSINSSSSDPDVQHTSNVSPIPITATLHRPPSAPPTPTKRHPSRFKRPNKKDDSVNSTSSITDSIDSSASGSSSRPGEANSSWNGRPLSTISIEENRIVIRDFVKTDGNVSSVNASGSGGKSAKSIGLRLKKRMSSGKNDQECLLM</sequence>
<dbReference type="Gene3D" id="3.30.60.20">
    <property type="match status" value="1"/>
</dbReference>
<accession>A0A9N8VYN1</accession>
<keyword evidence="3" id="KW-0479">Metal-binding</keyword>
<gene>
    <name evidence="13" type="ORF">POCULU_LOCUS781</name>
</gene>
<feature type="region of interest" description="Disordered" evidence="9">
    <location>
        <begin position="168"/>
        <end position="216"/>
    </location>
</feature>
<dbReference type="InterPro" id="IPR001715">
    <property type="entry name" value="CH_dom"/>
</dbReference>
<organism evidence="13 14">
    <name type="scientific">Paraglomus occultum</name>
    <dbReference type="NCBI Taxonomy" id="144539"/>
    <lineage>
        <taxon>Eukaryota</taxon>
        <taxon>Fungi</taxon>
        <taxon>Fungi incertae sedis</taxon>
        <taxon>Mucoromycota</taxon>
        <taxon>Glomeromycotina</taxon>
        <taxon>Glomeromycetes</taxon>
        <taxon>Paraglomerales</taxon>
        <taxon>Paraglomeraceae</taxon>
        <taxon>Paraglomus</taxon>
    </lineage>
</organism>
<dbReference type="InterPro" id="IPR011009">
    <property type="entry name" value="Kinase-like_dom_sf"/>
</dbReference>
<dbReference type="InterPro" id="IPR050538">
    <property type="entry name" value="MAP_kinase_kinase_kinase"/>
</dbReference>
<dbReference type="PROSITE" id="PS00479">
    <property type="entry name" value="ZF_DAG_PE_1"/>
    <property type="match status" value="1"/>
</dbReference>
<evidence type="ECO:0000259" key="11">
    <source>
        <dbReference type="PROSITE" id="PS50021"/>
    </source>
</evidence>
<feature type="compositionally biased region" description="Basic and acidic residues" evidence="9">
    <location>
        <begin position="199"/>
        <end position="209"/>
    </location>
</feature>
<dbReference type="SUPFAM" id="SSF56112">
    <property type="entry name" value="Protein kinase-like (PK-like)"/>
    <property type="match status" value="1"/>
</dbReference>
<feature type="compositionally biased region" description="Low complexity" evidence="9">
    <location>
        <begin position="901"/>
        <end position="920"/>
    </location>
</feature>
<dbReference type="GO" id="GO:0046872">
    <property type="term" value="F:metal ion binding"/>
    <property type="evidence" value="ECO:0007669"/>
    <property type="project" value="UniProtKB-KW"/>
</dbReference>
<dbReference type="PROSITE" id="PS50081">
    <property type="entry name" value="ZF_DAG_PE_2"/>
    <property type="match status" value="1"/>
</dbReference>
<feature type="compositionally biased region" description="Basic and acidic residues" evidence="9">
    <location>
        <begin position="168"/>
        <end position="177"/>
    </location>
</feature>
<dbReference type="Pfam" id="PF00069">
    <property type="entry name" value="Pkinase"/>
    <property type="match status" value="1"/>
</dbReference>
<dbReference type="SUPFAM" id="SSF47576">
    <property type="entry name" value="Calponin-homology domain, CH-domain"/>
    <property type="match status" value="1"/>
</dbReference>
<dbReference type="PROSITE" id="PS00108">
    <property type="entry name" value="PROTEIN_KINASE_ST"/>
    <property type="match status" value="1"/>
</dbReference>
<feature type="domain" description="Calponin-homology (CH)" evidence="11">
    <location>
        <begin position="45"/>
        <end position="150"/>
    </location>
</feature>
<evidence type="ECO:0000259" key="10">
    <source>
        <dbReference type="PROSITE" id="PS50011"/>
    </source>
</evidence>
<dbReference type="PRINTS" id="PR00888">
    <property type="entry name" value="SM22CALPONIN"/>
</dbReference>
<dbReference type="InterPro" id="IPR017441">
    <property type="entry name" value="Protein_kinase_ATP_BS"/>
</dbReference>
<dbReference type="SUPFAM" id="SSF57889">
    <property type="entry name" value="Cysteine-rich domain"/>
    <property type="match status" value="1"/>
</dbReference>
<dbReference type="GO" id="GO:0005524">
    <property type="term" value="F:ATP binding"/>
    <property type="evidence" value="ECO:0007669"/>
    <property type="project" value="UniProtKB-UniRule"/>
</dbReference>
<evidence type="ECO:0000256" key="7">
    <source>
        <dbReference type="ARBA" id="ARBA00022840"/>
    </source>
</evidence>
<feature type="compositionally biased region" description="Low complexity" evidence="9">
    <location>
        <begin position="846"/>
        <end position="856"/>
    </location>
</feature>
<dbReference type="Pfam" id="PF00307">
    <property type="entry name" value="CH"/>
    <property type="match status" value="1"/>
</dbReference>
<dbReference type="PROSITE" id="PS00107">
    <property type="entry name" value="PROTEIN_KINASE_ATP"/>
    <property type="match status" value="1"/>
</dbReference>
<feature type="domain" description="Protein kinase" evidence="10">
    <location>
        <begin position="423"/>
        <end position="675"/>
    </location>
</feature>
<dbReference type="InterPro" id="IPR046349">
    <property type="entry name" value="C1-like_sf"/>
</dbReference>
<keyword evidence="2" id="KW-0808">Transferase</keyword>
<feature type="binding site" evidence="8">
    <location>
        <position position="452"/>
    </location>
    <ligand>
        <name>ATP</name>
        <dbReference type="ChEBI" id="CHEBI:30616"/>
    </ligand>
</feature>
<dbReference type="PANTHER" id="PTHR48016">
    <property type="entry name" value="MAP KINASE KINASE KINASE SSK2-RELATED-RELATED"/>
    <property type="match status" value="1"/>
</dbReference>
<keyword evidence="5" id="KW-0418">Kinase</keyword>
<dbReference type="InterPro" id="IPR008271">
    <property type="entry name" value="Ser/Thr_kinase_AS"/>
</dbReference>
<dbReference type="AlphaFoldDB" id="A0A9N8VYN1"/>
<feature type="region of interest" description="Disordered" evidence="9">
    <location>
        <begin position="846"/>
        <end position="933"/>
    </location>
</feature>
<dbReference type="PROSITE" id="PS50021">
    <property type="entry name" value="CH"/>
    <property type="match status" value="1"/>
</dbReference>
<evidence type="ECO:0000256" key="6">
    <source>
        <dbReference type="ARBA" id="ARBA00022833"/>
    </source>
</evidence>
<dbReference type="SMART" id="SM00109">
    <property type="entry name" value="C1"/>
    <property type="match status" value="1"/>
</dbReference>
<dbReference type="SMART" id="SM00033">
    <property type="entry name" value="CH"/>
    <property type="match status" value="1"/>
</dbReference>
<dbReference type="GO" id="GO:0005737">
    <property type="term" value="C:cytoplasm"/>
    <property type="evidence" value="ECO:0007669"/>
    <property type="project" value="TreeGrafter"/>
</dbReference>
<evidence type="ECO:0000256" key="2">
    <source>
        <dbReference type="ARBA" id="ARBA00022679"/>
    </source>
</evidence>
<dbReference type="CDD" id="cd06627">
    <property type="entry name" value="STKc_Cdc7_like"/>
    <property type="match status" value="1"/>
</dbReference>
<proteinExistence type="predicted"/>
<keyword evidence="14" id="KW-1185">Reference proteome</keyword>
<keyword evidence="4 8" id="KW-0547">Nucleotide-binding</keyword>
<feature type="compositionally biased region" description="Basic residues" evidence="9">
    <location>
        <begin position="884"/>
        <end position="895"/>
    </location>
</feature>
<dbReference type="CDD" id="cd20821">
    <property type="entry name" value="C1_MgcRacGAP"/>
    <property type="match status" value="1"/>
</dbReference>
<dbReference type="PANTHER" id="PTHR48016:SF4">
    <property type="entry name" value="PROTEIN KINASE DOMAIN-CONTAINING PROTEIN"/>
    <property type="match status" value="1"/>
</dbReference>
<name>A0A9N8VYN1_9GLOM</name>
<evidence type="ECO:0000256" key="4">
    <source>
        <dbReference type="ARBA" id="ARBA00022741"/>
    </source>
</evidence>
<protein>
    <submittedName>
        <fullName evidence="13">11091_t:CDS:1</fullName>
    </submittedName>
</protein>
<dbReference type="Gene3D" id="1.10.510.10">
    <property type="entry name" value="Transferase(Phosphotransferase) domain 1"/>
    <property type="match status" value="1"/>
</dbReference>
<dbReference type="InterPro" id="IPR000719">
    <property type="entry name" value="Prot_kinase_dom"/>
</dbReference>
<feature type="compositionally biased region" description="Polar residues" evidence="9">
    <location>
        <begin position="178"/>
        <end position="189"/>
    </location>
</feature>
<dbReference type="InterPro" id="IPR002219">
    <property type="entry name" value="PKC_DAG/PE"/>
</dbReference>
<keyword evidence="7 8" id="KW-0067">ATP-binding</keyword>
<dbReference type="InterPro" id="IPR036872">
    <property type="entry name" value="CH_dom_sf"/>
</dbReference>
<dbReference type="SMART" id="SM00220">
    <property type="entry name" value="S_TKc"/>
    <property type="match status" value="1"/>
</dbReference>
<evidence type="ECO:0000313" key="14">
    <source>
        <dbReference type="Proteomes" id="UP000789572"/>
    </source>
</evidence>
<evidence type="ECO:0000256" key="8">
    <source>
        <dbReference type="PROSITE-ProRule" id="PRU10141"/>
    </source>
</evidence>